<dbReference type="EC" id="2.7.1.24" evidence="3 4"/>
<dbReference type="PANTHER" id="PTHR10695:SF46">
    <property type="entry name" value="BIFUNCTIONAL COENZYME A SYNTHASE-RELATED"/>
    <property type="match status" value="1"/>
</dbReference>
<sequence>MLHVGLTGGIGSGKSSVARRLAELGTVVVDADQVARDVVAKGEPALAAVVERFGPQVLRPDGGLDRPALGRVVFADPEALRALEGITHPAVWERTALLREEAAGAGAAVLVHDMPLLVEKQMSPEYHLVVVVETPVETRVRRLVEHRGMPEEDARARMRSQADDEARRAAADVVLDNDGTPHELVEQVDRLWRERLAPFAENLRTGTPAARTDQPAHDSPDEHRGARLAARVAHVLGERSAQVVPVPSTRGVELQAALRPGGAEGDLVGLLAAAGYVRDDTSAEEHVYLGCDPGQTVRLRLVPSPRPGRP</sequence>
<dbReference type="Proteomes" id="UP000271708">
    <property type="component" value="Chromosome"/>
</dbReference>
<dbReference type="AlphaFoldDB" id="A0A650GEG3"/>
<dbReference type="NCBIfam" id="NF002879">
    <property type="entry name" value="PRK03333.1"/>
    <property type="match status" value="1"/>
</dbReference>
<dbReference type="GO" id="GO:0005737">
    <property type="term" value="C:cytoplasm"/>
    <property type="evidence" value="ECO:0007669"/>
    <property type="project" value="UniProtKB-SubCell"/>
</dbReference>
<dbReference type="GeneID" id="59160874"/>
<keyword evidence="1 3" id="KW-0547">Nucleotide-binding</keyword>
<keyword evidence="3" id="KW-0963">Cytoplasm</keyword>
<proteinExistence type="inferred from homology"/>
<evidence type="ECO:0000313" key="5">
    <source>
        <dbReference type="EMBL" id="QGX08331.1"/>
    </source>
</evidence>
<dbReference type="EMBL" id="CP044548">
    <property type="protein sequence ID" value="QGX08331.1"/>
    <property type="molecule type" value="Genomic_DNA"/>
</dbReference>
<dbReference type="PROSITE" id="PS51219">
    <property type="entry name" value="DPCK"/>
    <property type="match status" value="1"/>
</dbReference>
<dbReference type="KEGG" id="jme:EEW87_006860"/>
<keyword evidence="3" id="KW-0173">Coenzyme A biosynthesis</keyword>
<comment type="catalytic activity">
    <reaction evidence="3">
        <text>3'-dephospho-CoA + ATP = ADP + CoA + H(+)</text>
        <dbReference type="Rhea" id="RHEA:18245"/>
        <dbReference type="ChEBI" id="CHEBI:15378"/>
        <dbReference type="ChEBI" id="CHEBI:30616"/>
        <dbReference type="ChEBI" id="CHEBI:57287"/>
        <dbReference type="ChEBI" id="CHEBI:57328"/>
        <dbReference type="ChEBI" id="CHEBI:456216"/>
        <dbReference type="EC" id="2.7.1.24"/>
    </reaction>
</comment>
<comment type="function">
    <text evidence="3">Catalyzes the phosphorylation of the 3'-hydroxyl group of dephosphocoenzyme A to form coenzyme A.</text>
</comment>
<evidence type="ECO:0000313" key="6">
    <source>
        <dbReference type="Proteomes" id="UP000271708"/>
    </source>
</evidence>
<evidence type="ECO:0000256" key="2">
    <source>
        <dbReference type="ARBA" id="ARBA00022840"/>
    </source>
</evidence>
<comment type="subcellular location">
    <subcellularLocation>
        <location evidence="3">Cytoplasm</location>
    </subcellularLocation>
</comment>
<name>A0A650GEG3_9MICO</name>
<protein>
    <recommendedName>
        <fullName evidence="3 4">Dephospho-CoA kinase</fullName>
        <ecNumber evidence="3 4">2.7.1.24</ecNumber>
    </recommendedName>
    <alternativeName>
        <fullName evidence="3">Dephosphocoenzyme A kinase</fullName>
    </alternativeName>
</protein>
<dbReference type="Pfam" id="PF01121">
    <property type="entry name" value="CoaE"/>
    <property type="match status" value="1"/>
</dbReference>
<dbReference type="Gene3D" id="3.40.50.300">
    <property type="entry name" value="P-loop containing nucleotide triphosphate hydrolases"/>
    <property type="match status" value="1"/>
</dbReference>
<evidence type="ECO:0000256" key="1">
    <source>
        <dbReference type="ARBA" id="ARBA00022741"/>
    </source>
</evidence>
<organism evidence="5 6">
    <name type="scientific">Janibacter melonis</name>
    <dbReference type="NCBI Taxonomy" id="262209"/>
    <lineage>
        <taxon>Bacteria</taxon>
        <taxon>Bacillati</taxon>
        <taxon>Actinomycetota</taxon>
        <taxon>Actinomycetes</taxon>
        <taxon>Micrococcales</taxon>
        <taxon>Intrasporangiaceae</taxon>
        <taxon>Janibacter</taxon>
    </lineage>
</organism>
<dbReference type="GO" id="GO:0005524">
    <property type="term" value="F:ATP binding"/>
    <property type="evidence" value="ECO:0007669"/>
    <property type="project" value="UniProtKB-UniRule"/>
</dbReference>
<dbReference type="InterPro" id="IPR027417">
    <property type="entry name" value="P-loop_NTPase"/>
</dbReference>
<dbReference type="RefSeq" id="WP_123091681.1">
    <property type="nucleotide sequence ID" value="NZ_CP044548.2"/>
</dbReference>
<evidence type="ECO:0000256" key="4">
    <source>
        <dbReference type="NCBIfam" id="TIGR00152"/>
    </source>
</evidence>
<dbReference type="NCBIfam" id="TIGR00152">
    <property type="entry name" value="dephospho-CoA kinase"/>
    <property type="match status" value="1"/>
</dbReference>
<gene>
    <name evidence="3" type="primary">coaE</name>
    <name evidence="5" type="ORF">EEW87_006860</name>
</gene>
<dbReference type="GO" id="GO:0004140">
    <property type="term" value="F:dephospho-CoA kinase activity"/>
    <property type="evidence" value="ECO:0007669"/>
    <property type="project" value="UniProtKB-UniRule"/>
</dbReference>
<dbReference type="UniPathway" id="UPA00241">
    <property type="reaction ID" value="UER00356"/>
</dbReference>
<keyword evidence="2 3" id="KW-0067">ATP-binding</keyword>
<keyword evidence="3 5" id="KW-0808">Transferase</keyword>
<dbReference type="SUPFAM" id="SSF52540">
    <property type="entry name" value="P-loop containing nucleoside triphosphate hydrolases"/>
    <property type="match status" value="1"/>
</dbReference>
<dbReference type="GO" id="GO:0015937">
    <property type="term" value="P:coenzyme A biosynthetic process"/>
    <property type="evidence" value="ECO:0007669"/>
    <property type="project" value="UniProtKB-UniRule"/>
</dbReference>
<evidence type="ECO:0000256" key="3">
    <source>
        <dbReference type="HAMAP-Rule" id="MF_00376"/>
    </source>
</evidence>
<dbReference type="InterPro" id="IPR001977">
    <property type="entry name" value="Depp_CoAkinase"/>
</dbReference>
<keyword evidence="3 5" id="KW-0418">Kinase</keyword>
<dbReference type="HAMAP" id="MF_00376">
    <property type="entry name" value="Dephospho_CoA_kinase"/>
    <property type="match status" value="1"/>
</dbReference>
<dbReference type="PANTHER" id="PTHR10695">
    <property type="entry name" value="DEPHOSPHO-COA KINASE-RELATED"/>
    <property type="match status" value="1"/>
</dbReference>
<accession>A0A650GEG3</accession>
<comment type="similarity">
    <text evidence="3">Belongs to the CoaE family.</text>
</comment>
<dbReference type="CDD" id="cd02022">
    <property type="entry name" value="DPCK"/>
    <property type="match status" value="1"/>
</dbReference>
<comment type="pathway">
    <text evidence="3">Cofactor biosynthesis; coenzyme A biosynthesis; CoA from (R)-pantothenate: step 5/5.</text>
</comment>
<feature type="binding site" evidence="3">
    <location>
        <begin position="11"/>
        <end position="16"/>
    </location>
    <ligand>
        <name>ATP</name>
        <dbReference type="ChEBI" id="CHEBI:30616"/>
    </ligand>
</feature>
<reference evidence="5 6" key="1">
    <citation type="submission" date="2019-09" db="EMBL/GenBank/DDBJ databases">
        <title>Complete Genome Sequence of Janibacter melonis M714 with both human health impact and industrial applications.</title>
        <authorList>
            <person name="Jin M."/>
            <person name="Zhao Q.R."/>
        </authorList>
    </citation>
    <scope>NUCLEOTIDE SEQUENCE [LARGE SCALE GENOMIC DNA]</scope>
    <source>
        <strain evidence="5 6">M714</strain>
    </source>
</reference>